<name>A0ACC6QAB4_9ACTN</name>
<comment type="caution">
    <text evidence="1">The sequence shown here is derived from an EMBL/GenBank/DDBJ whole genome shotgun (WGS) entry which is preliminary data.</text>
</comment>
<gene>
    <name evidence="1" type="ORF">WKI58_01710</name>
</gene>
<proteinExistence type="predicted"/>
<evidence type="ECO:0000313" key="2">
    <source>
        <dbReference type="Proteomes" id="UP001375539"/>
    </source>
</evidence>
<keyword evidence="2" id="KW-1185">Reference proteome</keyword>
<organism evidence="1 2">
    <name type="scientific">Streptomyces pratisoli</name>
    <dbReference type="NCBI Taxonomy" id="3139917"/>
    <lineage>
        <taxon>Bacteria</taxon>
        <taxon>Bacillati</taxon>
        <taxon>Actinomycetota</taxon>
        <taxon>Actinomycetes</taxon>
        <taxon>Kitasatosporales</taxon>
        <taxon>Streptomycetaceae</taxon>
        <taxon>Streptomyces</taxon>
    </lineage>
</organism>
<sequence>MSTCAPAPDSDSAPGERLRESVHGDIVGPGDPAYDEARRVYNAMIDKRPVAVVRAADAGDVIATVNAARELGLLLAVRGGGHSVTGHGTCDGGIVLDLGRMRGVRVDPEARTATAEGGCTWADVNHATHAFGLATTGGIVSTTGVGGLTTGGGMGHLSRRCGLACDNLVSVDLVTADGAFLTCTRERNADLFWAVRGGGGNFGVVTSFVQRLHPVDTVLGGPTFYPLDGDVLRRYRELVAEAGEKLGAVLVVGLGPPLPFLPERWHGRPLCGVVTCWSGAESQDDEIRARLAGLGPVIGEHVGRMPYPVVNTLFDELLPAGLFHYWKGTFSRGLPDAAIDAYVEYGAATPTIQSATVVFPIDGACHRVAPEATAFAYRDADFSTALSPVLLSRAECEATEEWTRDFAAALRPHSLDGGYVNFMDHDDQDQRRVRLNYRQNHDRLARIKRRHDPGNLFRLNHNIAP</sequence>
<accession>A0ACC6QAB4</accession>
<evidence type="ECO:0000313" key="1">
    <source>
        <dbReference type="EMBL" id="MEJ8655251.1"/>
    </source>
</evidence>
<dbReference type="Proteomes" id="UP001375539">
    <property type="component" value="Unassembled WGS sequence"/>
</dbReference>
<reference evidence="1" key="1">
    <citation type="submission" date="2024-03" db="EMBL/GenBank/DDBJ databases">
        <title>Novel Streptomyces species of biotechnological and ecological value are a feature of Machair soil.</title>
        <authorList>
            <person name="Prole J.R."/>
            <person name="Goodfellow M."/>
            <person name="Allenby N."/>
            <person name="Ward A.C."/>
        </authorList>
    </citation>
    <scope>NUCLEOTIDE SEQUENCE</scope>
    <source>
        <strain evidence="1">MS1.AVA.4</strain>
    </source>
</reference>
<dbReference type="EMBL" id="JBBKAI010000002">
    <property type="protein sequence ID" value="MEJ8655251.1"/>
    <property type="molecule type" value="Genomic_DNA"/>
</dbReference>
<protein>
    <submittedName>
        <fullName evidence="1">FAD-binding oxidoreductase</fullName>
    </submittedName>
</protein>